<dbReference type="GO" id="GO:0008408">
    <property type="term" value="F:3'-5' exonuclease activity"/>
    <property type="evidence" value="ECO:0007669"/>
    <property type="project" value="InterPro"/>
</dbReference>
<keyword evidence="1" id="KW-0540">Nuclease</keyword>
<dbReference type="AlphaFoldDB" id="A0A835HCI2"/>
<evidence type="ECO:0000256" key="2">
    <source>
        <dbReference type="ARBA" id="ARBA00022801"/>
    </source>
</evidence>
<dbReference type="Pfam" id="PF01612">
    <property type="entry name" value="DNA_pol_A_exo1"/>
    <property type="match status" value="1"/>
</dbReference>
<reference evidence="4 5" key="1">
    <citation type="submission" date="2020-10" db="EMBL/GenBank/DDBJ databases">
        <title>The Coptis chinensis genome and diversification of protoberbering-type alkaloids.</title>
        <authorList>
            <person name="Wang B."/>
            <person name="Shu S."/>
            <person name="Song C."/>
            <person name="Liu Y."/>
        </authorList>
    </citation>
    <scope>NUCLEOTIDE SEQUENCE [LARGE SCALE GENOMIC DNA]</scope>
    <source>
        <strain evidence="4">HL-2020</strain>
        <tissue evidence="4">Leaf</tissue>
    </source>
</reference>
<dbReference type="InterPro" id="IPR012337">
    <property type="entry name" value="RNaseH-like_sf"/>
</dbReference>
<dbReference type="PANTHER" id="PTHR13620">
    <property type="entry name" value="3-5 EXONUCLEASE"/>
    <property type="match status" value="1"/>
</dbReference>
<evidence type="ECO:0000259" key="3">
    <source>
        <dbReference type="SMART" id="SM00474"/>
    </source>
</evidence>
<dbReference type="OrthoDB" id="446462at2759"/>
<dbReference type="EMBL" id="JADFTS010000008">
    <property type="protein sequence ID" value="KAF9594358.1"/>
    <property type="molecule type" value="Genomic_DNA"/>
</dbReference>
<comment type="caution">
    <text evidence="4">The sequence shown here is derived from an EMBL/GenBank/DDBJ whole genome shotgun (WGS) entry which is preliminary data.</text>
</comment>
<sequence length="216" mass="24942">MDKARKRLPHNRLMNSSSEAFSRHDVKFSGNLIETTVTDSAETVENWVREVRQTYQKPFFVGLDCEWKPNYIRGRCNPLALLQLCIENKCLIIQLLYIDRIPRLLRGFLHDSSITFVGVEVESDVKKLRDSYGLECFNARDVRKLAMDSDWASAFTGRRPGLKDLAFEIAGLSMIKPKKVTMSNWDALVLKENQIEYACIDAYVSYRIGRKLLLKD</sequence>
<gene>
    <name evidence="4" type="ORF">IFM89_030487</name>
</gene>
<dbReference type="InterPro" id="IPR051132">
    <property type="entry name" value="3-5_Exonuclease_domain"/>
</dbReference>
<dbReference type="SUPFAM" id="SSF53098">
    <property type="entry name" value="Ribonuclease H-like"/>
    <property type="match status" value="1"/>
</dbReference>
<keyword evidence="5" id="KW-1185">Reference proteome</keyword>
<name>A0A835HCI2_9MAGN</name>
<keyword evidence="2" id="KW-0378">Hydrolase</keyword>
<dbReference type="FunFam" id="3.30.420.10:FF:000054">
    <property type="entry name" value="Werner Syndrome-like exonuclease"/>
    <property type="match status" value="1"/>
</dbReference>
<dbReference type="GO" id="GO:0003676">
    <property type="term" value="F:nucleic acid binding"/>
    <property type="evidence" value="ECO:0007669"/>
    <property type="project" value="InterPro"/>
</dbReference>
<dbReference type="Gene3D" id="3.30.420.10">
    <property type="entry name" value="Ribonuclease H-like superfamily/Ribonuclease H"/>
    <property type="match status" value="1"/>
</dbReference>
<dbReference type="GO" id="GO:0006139">
    <property type="term" value="P:nucleobase-containing compound metabolic process"/>
    <property type="evidence" value="ECO:0007669"/>
    <property type="project" value="InterPro"/>
</dbReference>
<evidence type="ECO:0000313" key="5">
    <source>
        <dbReference type="Proteomes" id="UP000631114"/>
    </source>
</evidence>
<protein>
    <recommendedName>
        <fullName evidence="3">3'-5' exonuclease domain-containing protein</fullName>
    </recommendedName>
</protein>
<dbReference type="SMART" id="SM00474">
    <property type="entry name" value="35EXOc"/>
    <property type="match status" value="1"/>
</dbReference>
<dbReference type="GO" id="GO:0005737">
    <property type="term" value="C:cytoplasm"/>
    <property type="evidence" value="ECO:0007669"/>
    <property type="project" value="TreeGrafter"/>
</dbReference>
<dbReference type="CDD" id="cd06141">
    <property type="entry name" value="WRN_exo"/>
    <property type="match status" value="1"/>
</dbReference>
<dbReference type="InterPro" id="IPR036397">
    <property type="entry name" value="RNaseH_sf"/>
</dbReference>
<organism evidence="4 5">
    <name type="scientific">Coptis chinensis</name>
    <dbReference type="NCBI Taxonomy" id="261450"/>
    <lineage>
        <taxon>Eukaryota</taxon>
        <taxon>Viridiplantae</taxon>
        <taxon>Streptophyta</taxon>
        <taxon>Embryophyta</taxon>
        <taxon>Tracheophyta</taxon>
        <taxon>Spermatophyta</taxon>
        <taxon>Magnoliopsida</taxon>
        <taxon>Ranunculales</taxon>
        <taxon>Ranunculaceae</taxon>
        <taxon>Coptidoideae</taxon>
        <taxon>Coptis</taxon>
    </lineage>
</organism>
<dbReference type="PANTHER" id="PTHR13620:SF121">
    <property type="entry name" value="EMB|CAB82946.1-RELATED"/>
    <property type="match status" value="1"/>
</dbReference>
<accession>A0A835HCI2</accession>
<evidence type="ECO:0000256" key="1">
    <source>
        <dbReference type="ARBA" id="ARBA00022722"/>
    </source>
</evidence>
<dbReference type="Proteomes" id="UP000631114">
    <property type="component" value="Unassembled WGS sequence"/>
</dbReference>
<dbReference type="GO" id="GO:0005634">
    <property type="term" value="C:nucleus"/>
    <property type="evidence" value="ECO:0007669"/>
    <property type="project" value="TreeGrafter"/>
</dbReference>
<feature type="domain" description="3'-5' exonuclease" evidence="3">
    <location>
        <begin position="35"/>
        <end position="216"/>
    </location>
</feature>
<proteinExistence type="predicted"/>
<dbReference type="InterPro" id="IPR002562">
    <property type="entry name" value="3'-5'_exonuclease_dom"/>
</dbReference>
<evidence type="ECO:0000313" key="4">
    <source>
        <dbReference type="EMBL" id="KAF9594358.1"/>
    </source>
</evidence>